<dbReference type="GeneID" id="108567360"/>
<keyword evidence="2" id="KW-0720">Serine protease</keyword>
<accession>A0ABM1N8W5</accession>
<keyword evidence="2" id="KW-0645">Protease</keyword>
<dbReference type="InterPro" id="IPR018114">
    <property type="entry name" value="TRYPSIN_HIS"/>
</dbReference>
<dbReference type="PROSITE" id="PS00134">
    <property type="entry name" value="TRYPSIN_HIS"/>
    <property type="match status" value="1"/>
</dbReference>
<organism evidence="4 5">
    <name type="scientific">Nicrophorus vespilloides</name>
    <name type="common">Boreal carrion beetle</name>
    <dbReference type="NCBI Taxonomy" id="110193"/>
    <lineage>
        <taxon>Eukaryota</taxon>
        <taxon>Metazoa</taxon>
        <taxon>Ecdysozoa</taxon>
        <taxon>Arthropoda</taxon>
        <taxon>Hexapoda</taxon>
        <taxon>Insecta</taxon>
        <taxon>Pterygota</taxon>
        <taxon>Neoptera</taxon>
        <taxon>Endopterygota</taxon>
        <taxon>Coleoptera</taxon>
        <taxon>Polyphaga</taxon>
        <taxon>Staphyliniformia</taxon>
        <taxon>Silphidae</taxon>
        <taxon>Nicrophorinae</taxon>
        <taxon>Nicrophorus</taxon>
    </lineage>
</organism>
<dbReference type="InterPro" id="IPR033116">
    <property type="entry name" value="TRYPSIN_SER"/>
</dbReference>
<dbReference type="Proteomes" id="UP000695000">
    <property type="component" value="Unplaced"/>
</dbReference>
<keyword evidence="4" id="KW-1185">Reference proteome</keyword>
<keyword evidence="2" id="KW-0378">Hydrolase</keyword>
<dbReference type="SMART" id="SM00020">
    <property type="entry name" value="Tryp_SPc"/>
    <property type="match status" value="1"/>
</dbReference>
<evidence type="ECO:0000256" key="1">
    <source>
        <dbReference type="ARBA" id="ARBA00023157"/>
    </source>
</evidence>
<dbReference type="InterPro" id="IPR043504">
    <property type="entry name" value="Peptidase_S1_PA_chymotrypsin"/>
</dbReference>
<gene>
    <name evidence="5" type="primary">LOC108567360</name>
</gene>
<dbReference type="PANTHER" id="PTHR24252">
    <property type="entry name" value="ACROSIN-RELATED"/>
    <property type="match status" value="1"/>
</dbReference>
<dbReference type="CDD" id="cd00190">
    <property type="entry name" value="Tryp_SPc"/>
    <property type="match status" value="1"/>
</dbReference>
<protein>
    <submittedName>
        <fullName evidence="5">Serine protease snake-like</fullName>
    </submittedName>
</protein>
<dbReference type="SUPFAM" id="SSF50494">
    <property type="entry name" value="Trypsin-like serine proteases"/>
    <property type="match status" value="1"/>
</dbReference>
<evidence type="ECO:0000259" key="3">
    <source>
        <dbReference type="PROSITE" id="PS50240"/>
    </source>
</evidence>
<dbReference type="RefSeq" id="XP_017783265.1">
    <property type="nucleotide sequence ID" value="XM_017927776.1"/>
</dbReference>
<proteinExistence type="predicted"/>
<dbReference type="PANTHER" id="PTHR24252:SF7">
    <property type="entry name" value="HYALIN"/>
    <property type="match status" value="1"/>
</dbReference>
<dbReference type="InterPro" id="IPR001314">
    <property type="entry name" value="Peptidase_S1A"/>
</dbReference>
<name>A0ABM1N8W5_NICVS</name>
<sequence length="248" mass="27660">MKSKVIVGGQNALGKEFPYMAALGFVQDNKVLWSCGGTLINDKFILTAAHCTNSRDFGQVKFVRLGDLNLILNTDDASPQMFEVKRILKHPKYRSSSHYHDIALIELDKTVKFTSYTEPACLNTPISNRSNDNFIAIGWGHTSFGGDTSDVLQKVELKEKTNDECNQRYKTNRKLQSGIVHDWQLCANAPNRDTCQGDSGGPLSIKEEKYHVVHGITSFGKACGVAPGVYTRVSNYVGWIEDNVWPQK</sequence>
<dbReference type="Gene3D" id="2.40.10.10">
    <property type="entry name" value="Trypsin-like serine proteases"/>
    <property type="match status" value="1"/>
</dbReference>
<feature type="domain" description="Peptidase S1" evidence="3">
    <location>
        <begin position="6"/>
        <end position="245"/>
    </location>
</feature>
<dbReference type="PROSITE" id="PS00135">
    <property type="entry name" value="TRYPSIN_SER"/>
    <property type="match status" value="1"/>
</dbReference>
<dbReference type="PROSITE" id="PS50240">
    <property type="entry name" value="TRYPSIN_DOM"/>
    <property type="match status" value="1"/>
</dbReference>
<keyword evidence="1" id="KW-1015">Disulfide bond</keyword>
<dbReference type="InterPro" id="IPR001254">
    <property type="entry name" value="Trypsin_dom"/>
</dbReference>
<evidence type="ECO:0000313" key="4">
    <source>
        <dbReference type="Proteomes" id="UP000695000"/>
    </source>
</evidence>
<evidence type="ECO:0000313" key="5">
    <source>
        <dbReference type="RefSeq" id="XP_017783265.1"/>
    </source>
</evidence>
<reference evidence="5" key="1">
    <citation type="submission" date="2025-08" db="UniProtKB">
        <authorList>
            <consortium name="RefSeq"/>
        </authorList>
    </citation>
    <scope>IDENTIFICATION</scope>
    <source>
        <tissue evidence="5">Whole Larva</tissue>
    </source>
</reference>
<dbReference type="Pfam" id="PF00089">
    <property type="entry name" value="Trypsin"/>
    <property type="match status" value="1"/>
</dbReference>
<evidence type="ECO:0000256" key="2">
    <source>
        <dbReference type="RuleBase" id="RU363034"/>
    </source>
</evidence>
<dbReference type="InterPro" id="IPR009003">
    <property type="entry name" value="Peptidase_S1_PA"/>
</dbReference>
<dbReference type="PRINTS" id="PR00722">
    <property type="entry name" value="CHYMOTRYPSIN"/>
</dbReference>